<evidence type="ECO:0000313" key="4">
    <source>
        <dbReference type="Proteomes" id="UP001140206"/>
    </source>
</evidence>
<dbReference type="EMBL" id="JAMFTS010000003">
    <property type="protein sequence ID" value="KAJ4779482.1"/>
    <property type="molecule type" value="Genomic_DNA"/>
</dbReference>
<dbReference type="Proteomes" id="UP001140206">
    <property type="component" value="Chromosome 2"/>
</dbReference>
<reference evidence="3" key="1">
    <citation type="submission" date="2022-08" db="EMBL/GenBank/DDBJ databases">
        <authorList>
            <person name="Marques A."/>
        </authorList>
    </citation>
    <scope>NUCLEOTIDE SEQUENCE</scope>
    <source>
        <strain evidence="3">RhyPub2mFocal</strain>
        <tissue evidence="3">Leaves</tissue>
    </source>
</reference>
<feature type="domain" description="KIB1-4 beta-propeller" evidence="1">
    <location>
        <begin position="93"/>
        <end position="328"/>
    </location>
</feature>
<evidence type="ECO:0000313" key="2">
    <source>
        <dbReference type="EMBL" id="KAJ4779482.1"/>
    </source>
</evidence>
<dbReference type="EMBL" id="JAMFTS010000002">
    <property type="protein sequence ID" value="KAJ4786294.1"/>
    <property type="molecule type" value="Genomic_DNA"/>
</dbReference>
<keyword evidence="4" id="KW-1185">Reference proteome</keyword>
<name>A0AAV8F3W8_9POAL</name>
<sequence length="372" mass="41990">MDTRIAILPSDLIWEIAKNLLCDGDLTDYINFRTTCMAIRSSLPGPRNLGFCFVPQSWIMLYKTARSNKLGTRRTFIGNVEIGPKITKTRRSFMHLPTGQCTDIVLPELETHSILATADGLLILADKQTRAIRLFNPLTRCISADLPSTLPLENKLISAILEVAPSNSIAEQPTLMVALYLSDNAYFAKPGEQHSVHIQLPFVITSALFFKDRFYCTDLGGSIWEIEPKQKSVTRVIFQRSDCRCWDLVQTRTGLLLIDSYPILEKKNAIASACLDVYKVDLCAKTITPTNDIGNCAIFVGDAVKRQRVISVTPTTNNSFECNSIYVCCGTSYIYRLKERSAKFTEHPVDDYCFNISKHCNKRQYWNIVGFR</sequence>
<evidence type="ECO:0000313" key="3">
    <source>
        <dbReference type="EMBL" id="KAJ4786294.1"/>
    </source>
</evidence>
<proteinExistence type="predicted"/>
<dbReference type="PANTHER" id="PTHR33165">
    <property type="entry name" value="F-BOX DOMAIN CONTAINING PROTEIN-LIKE-RELATED"/>
    <property type="match status" value="1"/>
</dbReference>
<evidence type="ECO:0000259" key="1">
    <source>
        <dbReference type="Pfam" id="PF03478"/>
    </source>
</evidence>
<dbReference type="Proteomes" id="UP001140206">
    <property type="component" value="Chromosome 3"/>
</dbReference>
<protein>
    <recommendedName>
        <fullName evidence="1">KIB1-4 beta-propeller domain-containing protein</fullName>
    </recommendedName>
</protein>
<dbReference type="InterPro" id="IPR005174">
    <property type="entry name" value="KIB1-4_b-propeller"/>
</dbReference>
<dbReference type="Pfam" id="PF03478">
    <property type="entry name" value="Beta-prop_KIB1-4"/>
    <property type="match status" value="1"/>
</dbReference>
<dbReference type="AlphaFoldDB" id="A0AAV8F3W8"/>
<comment type="caution">
    <text evidence="3">The sequence shown here is derived from an EMBL/GenBank/DDBJ whole genome shotgun (WGS) entry which is preliminary data.</text>
</comment>
<accession>A0AAV8F3W8</accession>
<gene>
    <name evidence="3" type="ORF">LUZ62_037540</name>
    <name evidence="2" type="ORF">LUZ62_063739</name>
</gene>
<organism evidence="3 4">
    <name type="scientific">Rhynchospora pubera</name>
    <dbReference type="NCBI Taxonomy" id="906938"/>
    <lineage>
        <taxon>Eukaryota</taxon>
        <taxon>Viridiplantae</taxon>
        <taxon>Streptophyta</taxon>
        <taxon>Embryophyta</taxon>
        <taxon>Tracheophyta</taxon>
        <taxon>Spermatophyta</taxon>
        <taxon>Magnoliopsida</taxon>
        <taxon>Liliopsida</taxon>
        <taxon>Poales</taxon>
        <taxon>Cyperaceae</taxon>
        <taxon>Cyperoideae</taxon>
        <taxon>Rhynchosporeae</taxon>
        <taxon>Rhynchospora</taxon>
    </lineage>
</organism>